<dbReference type="EMBL" id="QMHM01000019">
    <property type="protein sequence ID" value="RAV77798.1"/>
    <property type="molecule type" value="Genomic_DNA"/>
</dbReference>
<evidence type="ECO:0000256" key="1">
    <source>
        <dbReference type="ARBA" id="ARBA00000083"/>
    </source>
</evidence>
<reference evidence="9 10" key="1">
    <citation type="submission" date="2018-04" db="EMBL/GenBank/DDBJ databases">
        <title>Aerococcus urinae genomes.</title>
        <authorList>
            <person name="Hilt E."/>
            <person name="Gilbert N.M."/>
            <person name="Thomas-White K."/>
            <person name="Putonti C."/>
            <person name="Lewis A.L."/>
            <person name="Visck K.L."/>
            <person name="Wolfe A.J."/>
        </authorList>
    </citation>
    <scope>NUCLEOTIDE SEQUENCE [LARGE SCALE GENOMIC DNA]</scope>
    <source>
        <strain evidence="9 10">UMB7480</strain>
    </source>
</reference>
<dbReference type="PANTHER" id="PTHR43725">
    <property type="entry name" value="UDP-GLUCOSE 4-EPIMERASE"/>
    <property type="match status" value="1"/>
</dbReference>
<dbReference type="GeneID" id="86859177"/>
<dbReference type="Proteomes" id="UP000251923">
    <property type="component" value="Unassembled WGS sequence"/>
</dbReference>
<keyword evidence="6 8" id="KW-0520">NAD</keyword>
<dbReference type="Gene3D" id="3.40.50.720">
    <property type="entry name" value="NAD(P)-binding Rossmann-like Domain"/>
    <property type="match status" value="1"/>
</dbReference>
<evidence type="ECO:0000256" key="5">
    <source>
        <dbReference type="ARBA" id="ARBA00018569"/>
    </source>
</evidence>
<dbReference type="EC" id="5.1.3.2" evidence="4 8"/>
<dbReference type="CDD" id="cd05247">
    <property type="entry name" value="UDP_G4E_1_SDR_e"/>
    <property type="match status" value="1"/>
</dbReference>
<evidence type="ECO:0000256" key="7">
    <source>
        <dbReference type="ARBA" id="ARBA00023235"/>
    </source>
</evidence>
<organism evidence="9 10">
    <name type="scientific">Aerococcus urinae</name>
    <dbReference type="NCBI Taxonomy" id="1376"/>
    <lineage>
        <taxon>Bacteria</taxon>
        <taxon>Bacillati</taxon>
        <taxon>Bacillota</taxon>
        <taxon>Bacilli</taxon>
        <taxon>Lactobacillales</taxon>
        <taxon>Aerococcaceae</taxon>
        <taxon>Aerococcus</taxon>
    </lineage>
</organism>
<dbReference type="GO" id="GO:0006012">
    <property type="term" value="P:galactose metabolic process"/>
    <property type="evidence" value="ECO:0007669"/>
    <property type="project" value="UniProtKB-UniPathway"/>
</dbReference>
<dbReference type="GeneID" id="86971217"/>
<comment type="catalytic activity">
    <reaction evidence="1 8">
        <text>UDP-alpha-D-glucose = UDP-alpha-D-galactose</text>
        <dbReference type="Rhea" id="RHEA:22168"/>
        <dbReference type="ChEBI" id="CHEBI:58885"/>
        <dbReference type="ChEBI" id="CHEBI:66914"/>
        <dbReference type="EC" id="5.1.3.2"/>
    </reaction>
</comment>
<dbReference type="Pfam" id="PF16363">
    <property type="entry name" value="GDP_Man_Dehyd"/>
    <property type="match status" value="1"/>
</dbReference>
<dbReference type="InterPro" id="IPR036291">
    <property type="entry name" value="NAD(P)-bd_dom_sf"/>
</dbReference>
<dbReference type="UniPathway" id="UPA00214"/>
<dbReference type="PRINTS" id="PR01713">
    <property type="entry name" value="NUCEPIMERASE"/>
</dbReference>
<sequence>MSILVTGGAGYIGSHTVIELINSGYEVVIVDDFSNSKPTVLDRIEKIAGKRPTFYEANILDGDALRQIFEKESIDAVIHYAAFKAVGESVEKPIDYYHNNMGGLLQVLKVMKEFDVKEFVYSSSATVYGMNNVSPLTEDLPTSATNPYGYSKVMGEQILKDTYKAYPDWSIMILRYFNPIGAHESGLIGEDPQGVPNNIMPYITQVAIGKLEKLHVFGNDYDTHDGTGVRDYLHVVDLAKGHVAAIDYANKHQGLEIVNLGTGQGYSVLDLVNTFQEVNQVELPYVIDERRAGDVAECYADPSYAKELLGWEAEEDLADMCRDSWHWQETCPNGYED</sequence>
<keyword evidence="8" id="KW-0119">Carbohydrate metabolism</keyword>
<comment type="cofactor">
    <cofactor evidence="2 8">
        <name>NAD(+)</name>
        <dbReference type="ChEBI" id="CHEBI:57540"/>
    </cofactor>
</comment>
<comment type="similarity">
    <text evidence="3 8">Belongs to the NAD(P)-dependent epimerase/dehydratase family.</text>
</comment>
<dbReference type="SUPFAM" id="SSF51735">
    <property type="entry name" value="NAD(P)-binding Rossmann-fold domains"/>
    <property type="match status" value="1"/>
</dbReference>
<dbReference type="GO" id="GO:0003978">
    <property type="term" value="F:UDP-glucose 4-epimerase activity"/>
    <property type="evidence" value="ECO:0007669"/>
    <property type="project" value="UniProtKB-UniRule"/>
</dbReference>
<proteinExistence type="inferred from homology"/>
<dbReference type="NCBIfam" id="TIGR01179">
    <property type="entry name" value="galE"/>
    <property type="match status" value="1"/>
</dbReference>
<evidence type="ECO:0000256" key="3">
    <source>
        <dbReference type="ARBA" id="ARBA00007637"/>
    </source>
</evidence>
<accession>A0A178HFA5</accession>
<dbReference type="RefSeq" id="WP_064292572.1">
    <property type="nucleotide sequence ID" value="NZ_JAMDYC010000009.1"/>
</dbReference>
<dbReference type="Gene3D" id="3.90.25.10">
    <property type="entry name" value="UDP-galactose 4-epimerase, domain 1"/>
    <property type="match status" value="1"/>
</dbReference>
<evidence type="ECO:0000256" key="2">
    <source>
        <dbReference type="ARBA" id="ARBA00001911"/>
    </source>
</evidence>
<dbReference type="AlphaFoldDB" id="A0A178HFA5"/>
<comment type="pathway">
    <text evidence="8">Carbohydrate metabolism; galactose metabolism.</text>
</comment>
<dbReference type="GO" id="GO:0005829">
    <property type="term" value="C:cytosol"/>
    <property type="evidence" value="ECO:0007669"/>
    <property type="project" value="TreeGrafter"/>
</dbReference>
<dbReference type="InterPro" id="IPR005886">
    <property type="entry name" value="UDP_G4E"/>
</dbReference>
<keyword evidence="7 8" id="KW-0413">Isomerase</keyword>
<evidence type="ECO:0000256" key="8">
    <source>
        <dbReference type="RuleBase" id="RU366046"/>
    </source>
</evidence>
<dbReference type="InterPro" id="IPR016040">
    <property type="entry name" value="NAD(P)-bd_dom"/>
</dbReference>
<dbReference type="PANTHER" id="PTHR43725:SF47">
    <property type="entry name" value="UDP-GLUCOSE 4-EPIMERASE"/>
    <property type="match status" value="1"/>
</dbReference>
<comment type="subunit">
    <text evidence="8">Homodimer.</text>
</comment>
<gene>
    <name evidence="9" type="primary">galE</name>
    <name evidence="9" type="ORF">DBT54_08135</name>
</gene>
<evidence type="ECO:0000256" key="4">
    <source>
        <dbReference type="ARBA" id="ARBA00013189"/>
    </source>
</evidence>
<evidence type="ECO:0000313" key="10">
    <source>
        <dbReference type="Proteomes" id="UP000251923"/>
    </source>
</evidence>
<protein>
    <recommendedName>
        <fullName evidence="5 8">UDP-glucose 4-epimerase</fullName>
        <ecNumber evidence="4 8">5.1.3.2</ecNumber>
    </recommendedName>
</protein>
<name>A0A178HFA5_9LACT</name>
<comment type="caution">
    <text evidence="9">The sequence shown here is derived from an EMBL/GenBank/DDBJ whole genome shotgun (WGS) entry which is preliminary data.</text>
</comment>
<evidence type="ECO:0000256" key="6">
    <source>
        <dbReference type="ARBA" id="ARBA00023027"/>
    </source>
</evidence>
<dbReference type="NCBIfam" id="NF007956">
    <property type="entry name" value="PRK10675.1"/>
    <property type="match status" value="1"/>
</dbReference>
<evidence type="ECO:0000313" key="9">
    <source>
        <dbReference type="EMBL" id="RAV77798.1"/>
    </source>
</evidence>